<evidence type="ECO:0000256" key="1">
    <source>
        <dbReference type="SAM" id="Coils"/>
    </source>
</evidence>
<name>A0A6C0CKB2_9ZZZZ</name>
<evidence type="ECO:0000256" key="2">
    <source>
        <dbReference type="SAM" id="MobiDB-lite"/>
    </source>
</evidence>
<protein>
    <recommendedName>
        <fullName evidence="3">Competence protein CoiA-like N-terminal domain-containing protein</fullName>
    </recommendedName>
</protein>
<feature type="region of interest" description="Disordered" evidence="2">
    <location>
        <begin position="283"/>
        <end position="305"/>
    </location>
</feature>
<reference evidence="4" key="1">
    <citation type="journal article" date="2020" name="Nature">
        <title>Giant virus diversity and host interactions through global metagenomics.</title>
        <authorList>
            <person name="Schulz F."/>
            <person name="Roux S."/>
            <person name="Paez-Espino D."/>
            <person name="Jungbluth S."/>
            <person name="Walsh D.A."/>
            <person name="Denef V.J."/>
            <person name="McMahon K.D."/>
            <person name="Konstantinidis K.T."/>
            <person name="Eloe-Fadrosh E.A."/>
            <person name="Kyrpides N.C."/>
            <person name="Woyke T."/>
        </authorList>
    </citation>
    <scope>NUCLEOTIDE SEQUENCE</scope>
    <source>
        <strain evidence="4">GVMAG-M-3300021137-6</strain>
    </source>
</reference>
<dbReference type="Pfam" id="PF25164">
    <property type="entry name" value="CoiA_N"/>
    <property type="match status" value="1"/>
</dbReference>
<dbReference type="EMBL" id="MN739420">
    <property type="protein sequence ID" value="QHT03915.1"/>
    <property type="molecule type" value="Genomic_DNA"/>
</dbReference>
<evidence type="ECO:0000259" key="3">
    <source>
        <dbReference type="Pfam" id="PF25164"/>
    </source>
</evidence>
<proteinExistence type="predicted"/>
<keyword evidence="1" id="KW-0175">Coiled coil</keyword>
<dbReference type="InterPro" id="IPR057253">
    <property type="entry name" value="CoiA-like_N"/>
</dbReference>
<accession>A0A6C0CKB2</accession>
<feature type="domain" description="Competence protein CoiA-like N-terminal" evidence="3">
    <location>
        <begin position="23"/>
        <end position="55"/>
    </location>
</feature>
<sequence>MSHFDHGALDKVTKIFMEPNEAAKRTRYECPDCKRDVFVRKGSVRQHHFAHIKDTEHRCMFYNRNPTLDQQHKNAQFKLKDLLQRRIPLRIVRSCICCSCCSESWNITIPENPEVVTEHQFLFNGGNRRADVSLFGEIKTIFEIVHKHHTKEEDRPEPWYEISAEEINHLNLNSPFIILTCVRQKMVKTCIEKNKRDAEARRHLHETERERLRKDEEIAEKERGRLFKEIEDRLKEERRIRNELKQIRLVEEERRRVQESIERIARLRAREEEIMSKPPVNPFPILMRSGGDNPMMRYGSRRYKR</sequence>
<organism evidence="4">
    <name type="scientific">viral metagenome</name>
    <dbReference type="NCBI Taxonomy" id="1070528"/>
    <lineage>
        <taxon>unclassified sequences</taxon>
        <taxon>metagenomes</taxon>
        <taxon>organismal metagenomes</taxon>
    </lineage>
</organism>
<feature type="coiled-coil region" evidence="1">
    <location>
        <begin position="195"/>
        <end position="270"/>
    </location>
</feature>
<dbReference type="AlphaFoldDB" id="A0A6C0CKB2"/>
<evidence type="ECO:0000313" key="4">
    <source>
        <dbReference type="EMBL" id="QHT03915.1"/>
    </source>
</evidence>